<keyword evidence="2" id="KW-1185">Reference proteome</keyword>
<protein>
    <submittedName>
        <fullName evidence="1">Uncharacterized protein</fullName>
    </submittedName>
</protein>
<dbReference type="EMBL" id="ONZP01000562">
    <property type="protein sequence ID" value="SPJ87156.1"/>
    <property type="molecule type" value="Genomic_DNA"/>
</dbReference>
<sequence length="73" mass="8134">MNPAPASIDQLWHSGAKYRYFRSPYMGTYPKMNGTLDLFPPLASTITRATATTITNDNTHRSGLEFIITSPID</sequence>
<evidence type="ECO:0000313" key="2">
    <source>
        <dbReference type="Proteomes" id="UP001187734"/>
    </source>
</evidence>
<comment type="caution">
    <text evidence="1">The sequence shown here is derived from an EMBL/GenBank/DDBJ whole genome shotgun (WGS) entry which is preliminary data.</text>
</comment>
<dbReference type="Proteomes" id="UP001187734">
    <property type="component" value="Unassembled WGS sequence"/>
</dbReference>
<reference evidence="1" key="1">
    <citation type="submission" date="2018-03" db="EMBL/GenBank/DDBJ databases">
        <authorList>
            <person name="Guldener U."/>
        </authorList>
    </citation>
    <scope>NUCLEOTIDE SEQUENCE</scope>
</reference>
<proteinExistence type="predicted"/>
<gene>
    <name evidence="1" type="ORF">FTOL_12181</name>
</gene>
<name>A0AAE8SNM5_9HYPO</name>
<accession>A0AAE8SNM5</accession>
<dbReference type="AlphaFoldDB" id="A0AAE8SNM5"/>
<organism evidence="1 2">
    <name type="scientific">Fusarium torulosum</name>
    <dbReference type="NCBI Taxonomy" id="33205"/>
    <lineage>
        <taxon>Eukaryota</taxon>
        <taxon>Fungi</taxon>
        <taxon>Dikarya</taxon>
        <taxon>Ascomycota</taxon>
        <taxon>Pezizomycotina</taxon>
        <taxon>Sordariomycetes</taxon>
        <taxon>Hypocreomycetidae</taxon>
        <taxon>Hypocreales</taxon>
        <taxon>Nectriaceae</taxon>
        <taxon>Fusarium</taxon>
    </lineage>
</organism>
<evidence type="ECO:0000313" key="1">
    <source>
        <dbReference type="EMBL" id="SPJ87156.1"/>
    </source>
</evidence>